<dbReference type="InterPro" id="IPR029069">
    <property type="entry name" value="HotDog_dom_sf"/>
</dbReference>
<dbReference type="SUPFAM" id="SSF54637">
    <property type="entry name" value="Thioesterase/thiol ester dehydrase-isomerase"/>
    <property type="match status" value="1"/>
</dbReference>
<evidence type="ECO:0000313" key="3">
    <source>
        <dbReference type="Proteomes" id="UP000250043"/>
    </source>
</evidence>
<organism evidence="2 3">
    <name type="scientific">Obba rivulosa</name>
    <dbReference type="NCBI Taxonomy" id="1052685"/>
    <lineage>
        <taxon>Eukaryota</taxon>
        <taxon>Fungi</taxon>
        <taxon>Dikarya</taxon>
        <taxon>Basidiomycota</taxon>
        <taxon>Agaricomycotina</taxon>
        <taxon>Agaricomycetes</taxon>
        <taxon>Polyporales</taxon>
        <taxon>Gelatoporiaceae</taxon>
        <taxon>Obba</taxon>
    </lineage>
</organism>
<dbReference type="Gene3D" id="3.10.129.10">
    <property type="entry name" value="Hotdog Thioesterase"/>
    <property type="match status" value="1"/>
</dbReference>
<name>A0A8E2DU09_9APHY</name>
<reference evidence="2 3" key="1">
    <citation type="submission" date="2016-07" db="EMBL/GenBank/DDBJ databases">
        <title>Draft genome of the white-rot fungus Obba rivulosa 3A-2.</title>
        <authorList>
            <consortium name="DOE Joint Genome Institute"/>
            <person name="Miettinen O."/>
            <person name="Riley R."/>
            <person name="Acob R."/>
            <person name="Barry K."/>
            <person name="Cullen D."/>
            <person name="De Vries R."/>
            <person name="Hainaut M."/>
            <person name="Hatakka A."/>
            <person name="Henrissat B."/>
            <person name="Hilden K."/>
            <person name="Kuo R."/>
            <person name="Labutti K."/>
            <person name="Lipzen A."/>
            <person name="Makela M.R."/>
            <person name="Sandor L."/>
            <person name="Spatafora J.W."/>
            <person name="Grigoriev I.V."/>
            <person name="Hibbett D.S."/>
        </authorList>
    </citation>
    <scope>NUCLEOTIDE SEQUENCE [LARGE SCALE GENOMIC DNA]</scope>
    <source>
        <strain evidence="2 3">3A-2</strain>
    </source>
</reference>
<keyword evidence="3" id="KW-1185">Reference proteome</keyword>
<dbReference type="InterPro" id="IPR051490">
    <property type="entry name" value="THEM6_lcsJ_thioesterase"/>
</dbReference>
<dbReference type="Proteomes" id="UP000250043">
    <property type="component" value="Unassembled WGS sequence"/>
</dbReference>
<protein>
    <submittedName>
        <fullName evidence="2">Uncharacterized protein</fullName>
    </submittedName>
</protein>
<evidence type="ECO:0000256" key="1">
    <source>
        <dbReference type="ARBA" id="ARBA00038476"/>
    </source>
</evidence>
<dbReference type="PANTHER" id="PTHR12475">
    <property type="match status" value="1"/>
</dbReference>
<sequence>MATPSNPQVRFFRVVIGLLRSALKFSHLKPLAYVLGALLLINVRSLPLVWHARVLGHLVLWNVRRLLASDKRRFLEATAPIADDPWKRISVHKGWAGPDDCDFLGHLSNSCYAKILDHARIKICVANVAPFMLEGGWMPLGGADYLYVSEIPIFSHYEIRSKVASWDDKWLFVHSEFITRPEKTKTAKKVEAAAECAAEKTLDRPKHSPRKVREDGTVLHCVAISRYCFKMGRITVPPRIVLAVCGFGKDRNNWVRSETMKSQGQLRQFLEGGWRSEKGWDLPEFEERRLAGLQWCRKISEGISSAEWDMALSA</sequence>
<dbReference type="EMBL" id="KV722333">
    <property type="protein sequence ID" value="OCH95944.1"/>
    <property type="molecule type" value="Genomic_DNA"/>
</dbReference>
<accession>A0A8E2DU09</accession>
<dbReference type="Pfam" id="PF13279">
    <property type="entry name" value="4HBT_2"/>
    <property type="match status" value="1"/>
</dbReference>
<dbReference type="AlphaFoldDB" id="A0A8E2DU09"/>
<dbReference type="PANTHER" id="PTHR12475:SF4">
    <property type="entry name" value="PROTEIN THEM6"/>
    <property type="match status" value="1"/>
</dbReference>
<comment type="similarity">
    <text evidence="1">Belongs to the lcsJ thioesterase family.</text>
</comment>
<gene>
    <name evidence="2" type="ORF">OBBRIDRAFT_446093</name>
</gene>
<dbReference type="OrthoDB" id="265761at2759"/>
<proteinExistence type="inferred from homology"/>
<evidence type="ECO:0000313" key="2">
    <source>
        <dbReference type="EMBL" id="OCH95944.1"/>
    </source>
</evidence>